<gene>
    <name evidence="2" type="ORF">RS030_142148</name>
</gene>
<keyword evidence="3" id="KW-1185">Reference proteome</keyword>
<evidence type="ECO:0000256" key="1">
    <source>
        <dbReference type="SAM" id="SignalP"/>
    </source>
</evidence>
<organism evidence="2 3">
    <name type="scientific">Cryptosporidium xiaoi</name>
    <dbReference type="NCBI Taxonomy" id="659607"/>
    <lineage>
        <taxon>Eukaryota</taxon>
        <taxon>Sar</taxon>
        <taxon>Alveolata</taxon>
        <taxon>Apicomplexa</taxon>
        <taxon>Conoidasida</taxon>
        <taxon>Coccidia</taxon>
        <taxon>Eucoccidiorida</taxon>
        <taxon>Eimeriorina</taxon>
        <taxon>Cryptosporidiidae</taxon>
        <taxon>Cryptosporidium</taxon>
    </lineage>
</organism>
<keyword evidence="1" id="KW-0732">Signal</keyword>
<reference evidence="2 3" key="1">
    <citation type="submission" date="2023-10" db="EMBL/GenBank/DDBJ databases">
        <title>Comparative genomics analysis reveals potential genetic determinants of host preference in Cryptosporidium xiaoi.</title>
        <authorList>
            <person name="Xiao L."/>
            <person name="Li J."/>
        </authorList>
    </citation>
    <scope>NUCLEOTIDE SEQUENCE [LARGE SCALE GENOMIC DNA]</scope>
    <source>
        <strain evidence="2 3">52996</strain>
    </source>
</reference>
<sequence>MPGVKFLLFSLVTLILWNWTSSLRTDTEEGERREVYTAEGINKRLCDLPSRTNVDRHDVIQGLGNKSGRESGWLSFIKLLYSLKLVDSDLRILRKYYNSVYIGSEPPRTSLSVDILKDEDKKFPNFDDIGVPLHTPVETKVKGFLNSLWVLKHTSARECLMYSHFPRVKHSRKKLSVLTYEPYQRVMSFAIDICLIPSIWYLELVHCMYFAIIPRLTGTTFSYTLQDIVGAALMSMGYKDETFILENCYHSVSLIIDDQLSPHYMEICQSVKSCLDSKSFETNFKEQKNEFEQRIKNNYGLFKARDNYLAPGDFYRYSLLLSISFIKMKRKKLKYFPERNFLPVRISLSVLAFYLITDKFKWKFESTKEVIYLFVELILEYLFKTNTSDFDDCRHILSDFVSSNERFKTVVLLIFCKEIFSAGFVNEDIDQIGDDLQQFATAVSPRRVLDPAYSSLVPNMLEDLPLTQYDKSWINAILESGELPAAPARLFDVQKVYKSKKLDKTIKRDKFKTGVKPSTGKTSIKVERTHKLRSRFKSATGAFIRIRR</sequence>
<protein>
    <submittedName>
        <fullName evidence="2">Secreted Protein</fullName>
    </submittedName>
</protein>
<dbReference type="EMBL" id="JAWDEY010000005">
    <property type="protein sequence ID" value="KAK6590722.1"/>
    <property type="molecule type" value="Genomic_DNA"/>
</dbReference>
<proteinExistence type="predicted"/>
<dbReference type="AlphaFoldDB" id="A0AAV9Y1B1"/>
<feature type="signal peptide" evidence="1">
    <location>
        <begin position="1"/>
        <end position="22"/>
    </location>
</feature>
<evidence type="ECO:0000313" key="2">
    <source>
        <dbReference type="EMBL" id="KAK6590722.1"/>
    </source>
</evidence>
<accession>A0AAV9Y1B1</accession>
<comment type="caution">
    <text evidence="2">The sequence shown here is derived from an EMBL/GenBank/DDBJ whole genome shotgun (WGS) entry which is preliminary data.</text>
</comment>
<dbReference type="Proteomes" id="UP001311799">
    <property type="component" value="Unassembled WGS sequence"/>
</dbReference>
<feature type="chain" id="PRO_5043687523" evidence="1">
    <location>
        <begin position="23"/>
        <end position="548"/>
    </location>
</feature>
<evidence type="ECO:0000313" key="3">
    <source>
        <dbReference type="Proteomes" id="UP001311799"/>
    </source>
</evidence>
<name>A0AAV9Y1B1_9CRYT</name>